<evidence type="ECO:0000313" key="2">
    <source>
        <dbReference type="EMBL" id="PVU71653.1"/>
    </source>
</evidence>
<dbReference type="Proteomes" id="UP000245908">
    <property type="component" value="Unassembled WGS sequence"/>
</dbReference>
<dbReference type="AlphaFoldDB" id="A0A2T9WRT1"/>
<gene>
    <name evidence="2" type="ORF">DDW05_00420</name>
    <name evidence="1" type="ORF">DDW05_02710</name>
</gene>
<accession>A0A2T9WRT1</accession>
<dbReference type="EMBL" id="QEFH01000025">
    <property type="protein sequence ID" value="PVU70525.1"/>
    <property type="molecule type" value="Genomic_DNA"/>
</dbReference>
<reference evidence="1" key="2">
    <citation type="submission" date="2017-05" db="EMBL/GenBank/DDBJ databases">
        <authorList>
            <person name="Song R."/>
            <person name="Chenine A.L."/>
            <person name="Ruprecht R.M."/>
        </authorList>
    </citation>
    <scope>NUCLEOTIDE SEQUENCE</scope>
    <source>
        <strain evidence="1">SCGC AB-777_O03</strain>
    </source>
</reference>
<name>A0A2T9WRT1_NANST</name>
<reference evidence="1 3" key="1">
    <citation type="journal article" date="2015" name="Appl. Environ. Microbiol.">
        <title>Nanoarchaeota, Their Sulfolobales Host, and Nanoarchaeota Virus Distribution across Yellowstone National Park Hot Springs.</title>
        <authorList>
            <person name="Munson-McGee J.H."/>
            <person name="Field E.K."/>
            <person name="Bateson M."/>
            <person name="Rooney C."/>
            <person name="Stepanauskas R."/>
            <person name="Young M.J."/>
        </authorList>
    </citation>
    <scope>NUCLEOTIDE SEQUENCE [LARGE SCALE GENOMIC DNA]</scope>
    <source>
        <strain evidence="1">SCGC AB-777_O03</strain>
    </source>
</reference>
<organism evidence="1 3">
    <name type="scientific">Nanobsidianus stetteri</name>
    <dbReference type="NCBI Taxonomy" id="1294122"/>
    <lineage>
        <taxon>Archaea</taxon>
        <taxon>Nanobdellota</taxon>
        <taxon>Candidatus Nanoarchaeia</taxon>
        <taxon>Nanoarchaeales</taxon>
        <taxon>Nanopusillaceae</taxon>
        <taxon>Candidatus Nanobsidianus</taxon>
    </lineage>
</organism>
<dbReference type="EMBL" id="QEFH01000002">
    <property type="protein sequence ID" value="PVU71653.1"/>
    <property type="molecule type" value="Genomic_DNA"/>
</dbReference>
<comment type="caution">
    <text evidence="1">The sequence shown here is derived from an EMBL/GenBank/DDBJ whole genome shotgun (WGS) entry which is preliminary data.</text>
</comment>
<proteinExistence type="predicted"/>
<evidence type="ECO:0000313" key="3">
    <source>
        <dbReference type="Proteomes" id="UP000245908"/>
    </source>
</evidence>
<protein>
    <submittedName>
        <fullName evidence="1">Uncharacterized protein</fullName>
    </submittedName>
</protein>
<sequence>MEAKFENTNEKLIKEIRTKLATLSTNTLLRYYEDIKSKIIPSNLSYYSQYLSYEELLNNVERELILRGALKRIKKLDIR</sequence>
<evidence type="ECO:0000313" key="1">
    <source>
        <dbReference type="EMBL" id="PVU70525.1"/>
    </source>
</evidence>